<dbReference type="Proteomes" id="UP000295344">
    <property type="component" value="Unassembled WGS sequence"/>
</dbReference>
<dbReference type="EMBL" id="SOAM01000001">
    <property type="protein sequence ID" value="TDS80907.1"/>
    <property type="molecule type" value="Genomic_DNA"/>
</dbReference>
<dbReference type="Pfam" id="PF00535">
    <property type="entry name" value="Glycos_transf_2"/>
    <property type="match status" value="1"/>
</dbReference>
<dbReference type="SUPFAM" id="SSF53448">
    <property type="entry name" value="Nucleotide-diphospho-sugar transferases"/>
    <property type="match status" value="1"/>
</dbReference>
<keyword evidence="5" id="KW-1185">Reference proteome</keyword>
<reference evidence="4 5" key="1">
    <citation type="submission" date="2019-03" db="EMBL/GenBank/DDBJ databases">
        <title>Genomic Encyclopedia of Archaeal and Bacterial Type Strains, Phase II (KMG-II): from individual species to whole genera.</title>
        <authorList>
            <person name="Goeker M."/>
        </authorList>
    </citation>
    <scope>NUCLEOTIDE SEQUENCE [LARGE SCALE GENOMIC DNA]</scope>
    <source>
        <strain evidence="4 5">DSM 24782</strain>
    </source>
</reference>
<dbReference type="AlphaFoldDB" id="A0A4R7FSR1"/>
<keyword evidence="4" id="KW-0808">Transferase</keyword>
<dbReference type="RefSeq" id="WP_162850745.1">
    <property type="nucleotide sequence ID" value="NZ_BAAARP010000001.1"/>
</dbReference>
<evidence type="ECO:0000259" key="2">
    <source>
        <dbReference type="Pfam" id="PF00535"/>
    </source>
</evidence>
<dbReference type="PANTHER" id="PTHR22916:SF3">
    <property type="entry name" value="UDP-GLCNAC:BETAGAL BETA-1,3-N-ACETYLGLUCOSAMINYLTRANSFERASE-LIKE PROTEIN 1"/>
    <property type="match status" value="1"/>
</dbReference>
<dbReference type="Pfam" id="PF22181">
    <property type="entry name" value="TarS_linker"/>
    <property type="match status" value="1"/>
</dbReference>
<feature type="region of interest" description="Disordered" evidence="1">
    <location>
        <begin position="437"/>
        <end position="457"/>
    </location>
</feature>
<feature type="domain" description="TarS/TarP linker" evidence="3">
    <location>
        <begin position="219"/>
        <end position="315"/>
    </location>
</feature>
<accession>A0A4R7FSR1</accession>
<dbReference type="PANTHER" id="PTHR22916">
    <property type="entry name" value="GLYCOSYLTRANSFERASE"/>
    <property type="match status" value="1"/>
</dbReference>
<evidence type="ECO:0000313" key="4">
    <source>
        <dbReference type="EMBL" id="TDS80907.1"/>
    </source>
</evidence>
<feature type="domain" description="Glycosyltransferase 2-like" evidence="2">
    <location>
        <begin position="4"/>
        <end position="129"/>
    </location>
</feature>
<proteinExistence type="predicted"/>
<dbReference type="CDD" id="cd00761">
    <property type="entry name" value="Glyco_tranf_GTA_type"/>
    <property type="match status" value="1"/>
</dbReference>
<protein>
    <submittedName>
        <fullName evidence="4">Glycosyltransferase involved in cell wall biosynthesis</fullName>
    </submittedName>
</protein>
<gene>
    <name evidence="4" type="ORF">CLV52_1478</name>
</gene>
<organism evidence="4 5">
    <name type="scientific">Amnibacterium kyonggiense</name>
    <dbReference type="NCBI Taxonomy" id="595671"/>
    <lineage>
        <taxon>Bacteria</taxon>
        <taxon>Bacillati</taxon>
        <taxon>Actinomycetota</taxon>
        <taxon>Actinomycetes</taxon>
        <taxon>Micrococcales</taxon>
        <taxon>Microbacteriaceae</taxon>
        <taxon>Amnibacterium</taxon>
    </lineage>
</organism>
<evidence type="ECO:0000256" key="1">
    <source>
        <dbReference type="SAM" id="MobiDB-lite"/>
    </source>
</evidence>
<name>A0A4R7FSR1_9MICO</name>
<evidence type="ECO:0000313" key="5">
    <source>
        <dbReference type="Proteomes" id="UP000295344"/>
    </source>
</evidence>
<dbReference type="InterPro" id="IPR054028">
    <property type="entry name" value="TarS/TarP_linker"/>
</dbReference>
<dbReference type="Gene3D" id="3.90.550.10">
    <property type="entry name" value="Spore Coat Polysaccharide Biosynthesis Protein SpsA, Chain A"/>
    <property type="match status" value="1"/>
</dbReference>
<dbReference type="GO" id="GO:0016758">
    <property type="term" value="F:hexosyltransferase activity"/>
    <property type="evidence" value="ECO:0007669"/>
    <property type="project" value="UniProtKB-ARBA"/>
</dbReference>
<sequence>MRVSVVVAVFDPGPHLSALLDSLRAQTLDPAEFEAVLVDDGSTDGTAAVLDAAAEEDSRFRVIHTPNSGWPGRPRNIGIDAARGDFVFIADHDDHLHPEALQRLTDFAIEHGSDVVAGRVVGVGRNAPTRIFERTLIDAQEDPALLMTSLTPQKLYRRAFLVEERIRFPEGPRRLEDHLFVTKAYLRARRVSVYADAPIYYFVLRDDGRNASRRPVEWRGYFANAAEAIAVVDAEAPDEATRVAMRARWLRVEAIGRLRGARFLGQADRAGLLAATGWLLREHYPGAEVDRLGPVDRLIGRLLLDGRAEDVVAVATWETSVRLAAAVEAVEAAGGALRVRIRLEQVADPFPLTDLPDGGPDRGELERTLRLPEDATAEAELRRSGGAPVALRVEQRIVGGVLEAAAVLDPARAAEVAEGRWLLRARVPEAAVRAPGTLGAPAELPGPTRVGPRRITPSVDRSGRLVLAVERAGLGPALRRVARRVRSGLRRHRRR</sequence>
<comment type="caution">
    <text evidence="4">The sequence shown here is derived from an EMBL/GenBank/DDBJ whole genome shotgun (WGS) entry which is preliminary data.</text>
</comment>
<dbReference type="InterPro" id="IPR029044">
    <property type="entry name" value="Nucleotide-diphossugar_trans"/>
</dbReference>
<evidence type="ECO:0000259" key="3">
    <source>
        <dbReference type="Pfam" id="PF22181"/>
    </source>
</evidence>
<dbReference type="InterPro" id="IPR001173">
    <property type="entry name" value="Glyco_trans_2-like"/>
</dbReference>